<sequence length="52" mass="5976">MNQRQTPNIKTPNGQCITATNVFCNRYMLICNECITTNAQNTKRIVFFFGES</sequence>
<evidence type="ECO:0000313" key="1">
    <source>
        <dbReference type="EMBL" id="KAF5811690.1"/>
    </source>
</evidence>
<protein>
    <submittedName>
        <fullName evidence="1">Uncharacterized protein</fullName>
    </submittedName>
</protein>
<name>A0A9K3JC84_HELAN</name>
<evidence type="ECO:0000313" key="2">
    <source>
        <dbReference type="Proteomes" id="UP000215914"/>
    </source>
</evidence>
<proteinExistence type="predicted"/>
<reference evidence="1" key="1">
    <citation type="journal article" date="2017" name="Nature">
        <title>The sunflower genome provides insights into oil metabolism, flowering and Asterid evolution.</title>
        <authorList>
            <person name="Badouin H."/>
            <person name="Gouzy J."/>
            <person name="Grassa C.J."/>
            <person name="Murat F."/>
            <person name="Staton S.E."/>
            <person name="Cottret L."/>
            <person name="Lelandais-Briere C."/>
            <person name="Owens G.L."/>
            <person name="Carrere S."/>
            <person name="Mayjonade B."/>
            <person name="Legrand L."/>
            <person name="Gill N."/>
            <person name="Kane N.C."/>
            <person name="Bowers J.E."/>
            <person name="Hubner S."/>
            <person name="Bellec A."/>
            <person name="Berard A."/>
            <person name="Berges H."/>
            <person name="Blanchet N."/>
            <person name="Boniface M.C."/>
            <person name="Brunel D."/>
            <person name="Catrice O."/>
            <person name="Chaidir N."/>
            <person name="Claudel C."/>
            <person name="Donnadieu C."/>
            <person name="Faraut T."/>
            <person name="Fievet G."/>
            <person name="Helmstetter N."/>
            <person name="King M."/>
            <person name="Knapp S.J."/>
            <person name="Lai Z."/>
            <person name="Le Paslier M.C."/>
            <person name="Lippi Y."/>
            <person name="Lorenzon L."/>
            <person name="Mandel J.R."/>
            <person name="Marage G."/>
            <person name="Marchand G."/>
            <person name="Marquand E."/>
            <person name="Bret-Mestries E."/>
            <person name="Morien E."/>
            <person name="Nambeesan S."/>
            <person name="Nguyen T."/>
            <person name="Pegot-Espagnet P."/>
            <person name="Pouilly N."/>
            <person name="Raftis F."/>
            <person name="Sallet E."/>
            <person name="Schiex T."/>
            <person name="Thomas J."/>
            <person name="Vandecasteele C."/>
            <person name="Vares D."/>
            <person name="Vear F."/>
            <person name="Vautrin S."/>
            <person name="Crespi M."/>
            <person name="Mangin B."/>
            <person name="Burke J.M."/>
            <person name="Salse J."/>
            <person name="Munos S."/>
            <person name="Vincourt P."/>
            <person name="Rieseberg L.H."/>
            <person name="Langlade N.B."/>
        </authorList>
    </citation>
    <scope>NUCLEOTIDE SEQUENCE</scope>
    <source>
        <tissue evidence="1">Leaves</tissue>
    </source>
</reference>
<dbReference type="EMBL" id="MNCJ02000319">
    <property type="protein sequence ID" value="KAF5811690.1"/>
    <property type="molecule type" value="Genomic_DNA"/>
</dbReference>
<dbReference type="Proteomes" id="UP000215914">
    <property type="component" value="Unassembled WGS sequence"/>
</dbReference>
<reference evidence="1" key="2">
    <citation type="submission" date="2020-06" db="EMBL/GenBank/DDBJ databases">
        <title>Helianthus annuus Genome sequencing and assembly Release 2.</title>
        <authorList>
            <person name="Gouzy J."/>
            <person name="Langlade N."/>
            <person name="Munos S."/>
        </authorList>
    </citation>
    <scope>NUCLEOTIDE SEQUENCE</scope>
    <source>
        <tissue evidence="1">Leaves</tissue>
    </source>
</reference>
<organism evidence="1 2">
    <name type="scientific">Helianthus annuus</name>
    <name type="common">Common sunflower</name>
    <dbReference type="NCBI Taxonomy" id="4232"/>
    <lineage>
        <taxon>Eukaryota</taxon>
        <taxon>Viridiplantae</taxon>
        <taxon>Streptophyta</taxon>
        <taxon>Embryophyta</taxon>
        <taxon>Tracheophyta</taxon>
        <taxon>Spermatophyta</taxon>
        <taxon>Magnoliopsida</taxon>
        <taxon>eudicotyledons</taxon>
        <taxon>Gunneridae</taxon>
        <taxon>Pentapetalae</taxon>
        <taxon>asterids</taxon>
        <taxon>campanulids</taxon>
        <taxon>Asterales</taxon>
        <taxon>Asteraceae</taxon>
        <taxon>Asteroideae</taxon>
        <taxon>Heliantheae alliance</taxon>
        <taxon>Heliantheae</taxon>
        <taxon>Helianthus</taxon>
    </lineage>
</organism>
<dbReference type="AlphaFoldDB" id="A0A9K3JC84"/>
<dbReference type="Gramene" id="mRNA:HanXRQr2_Chr04g0184331">
    <property type="protein sequence ID" value="CDS:HanXRQr2_Chr04g0184331.1"/>
    <property type="gene ID" value="HanXRQr2_Chr04g0184331"/>
</dbReference>
<keyword evidence="2" id="KW-1185">Reference proteome</keyword>
<accession>A0A9K3JC84</accession>
<gene>
    <name evidence="1" type="ORF">HanXRQr2_Chr04g0184331</name>
</gene>
<comment type="caution">
    <text evidence="1">The sequence shown here is derived from an EMBL/GenBank/DDBJ whole genome shotgun (WGS) entry which is preliminary data.</text>
</comment>